<sequence length="84" mass="9378">MAPRSQIAARFRFVQEIPVHAGPQFDQVVGKEATGTETTSRTVDEIPAHAGLVQGEIWFLEGVEFISIYHSQMTLKESCMELID</sequence>
<organism evidence="1 2">
    <name type="scientific">Trichinella murrelli</name>
    <dbReference type="NCBI Taxonomy" id="144512"/>
    <lineage>
        <taxon>Eukaryota</taxon>
        <taxon>Metazoa</taxon>
        <taxon>Ecdysozoa</taxon>
        <taxon>Nematoda</taxon>
        <taxon>Enoplea</taxon>
        <taxon>Dorylaimia</taxon>
        <taxon>Trichinellida</taxon>
        <taxon>Trichinellidae</taxon>
        <taxon>Trichinella</taxon>
    </lineage>
</organism>
<name>A0A0V0TJW5_9BILA</name>
<accession>A0A0V0TJW5</accession>
<dbReference type="EMBL" id="JYDJ01000236">
    <property type="protein sequence ID" value="KRX39317.1"/>
    <property type="molecule type" value="Genomic_DNA"/>
</dbReference>
<keyword evidence="2" id="KW-1185">Reference proteome</keyword>
<dbReference type="AlphaFoldDB" id="A0A0V0TJW5"/>
<evidence type="ECO:0000313" key="2">
    <source>
        <dbReference type="Proteomes" id="UP000055048"/>
    </source>
</evidence>
<gene>
    <name evidence="1" type="ORF">T05_9811</name>
</gene>
<comment type="caution">
    <text evidence="1">The sequence shown here is derived from an EMBL/GenBank/DDBJ whole genome shotgun (WGS) entry which is preliminary data.</text>
</comment>
<protein>
    <submittedName>
        <fullName evidence="1">Uncharacterized protein</fullName>
    </submittedName>
</protein>
<reference evidence="1 2" key="1">
    <citation type="submission" date="2015-01" db="EMBL/GenBank/DDBJ databases">
        <title>Evolution of Trichinella species and genotypes.</title>
        <authorList>
            <person name="Korhonen P.K."/>
            <person name="Edoardo P."/>
            <person name="Giuseppe L.R."/>
            <person name="Gasser R.B."/>
        </authorList>
    </citation>
    <scope>NUCLEOTIDE SEQUENCE [LARGE SCALE GENOMIC DNA]</scope>
    <source>
        <strain evidence="1">ISS417</strain>
    </source>
</reference>
<dbReference type="Proteomes" id="UP000055048">
    <property type="component" value="Unassembled WGS sequence"/>
</dbReference>
<evidence type="ECO:0000313" key="1">
    <source>
        <dbReference type="EMBL" id="KRX39317.1"/>
    </source>
</evidence>
<proteinExistence type="predicted"/>